<dbReference type="Proteomes" id="UP000515237">
    <property type="component" value="Chromosome"/>
</dbReference>
<evidence type="ECO:0000313" key="3">
    <source>
        <dbReference type="Proteomes" id="UP000515237"/>
    </source>
</evidence>
<dbReference type="AlphaFoldDB" id="A0A7G7G3J3"/>
<dbReference type="KEGG" id="aswu:HUW51_02945"/>
<accession>A0A7G7G3J3</accession>
<keyword evidence="1" id="KW-1133">Transmembrane helix</keyword>
<sequence>MNTKLLSGLLLKTTFVFIIFMLGLHIQVSAQIAFVGNSQLKAETKRSKREAARIDSDYKETHLNTNYFTYKKGKASRKRVEVEETWEDYKYNNLDQFTYTEPVKLKIKRKSNRKKK</sequence>
<reference evidence="2 3" key="1">
    <citation type="journal article" date="2018" name="Int. J. Syst. Evol. Microbiol.">
        <title>Adhaeribacter swui sp. nov., isolated from wet mud.</title>
        <authorList>
            <person name="Kim D.U."/>
            <person name="Kim K.W."/>
            <person name="Kang M.S."/>
            <person name="Kim J.Y."/>
            <person name="Jang J.H."/>
            <person name="Kim M.K."/>
        </authorList>
    </citation>
    <scope>NUCLEOTIDE SEQUENCE [LARGE SCALE GENOMIC DNA]</scope>
    <source>
        <strain evidence="2 3">KCTC 52873</strain>
    </source>
</reference>
<keyword evidence="1" id="KW-0472">Membrane</keyword>
<evidence type="ECO:0000256" key="1">
    <source>
        <dbReference type="SAM" id="Phobius"/>
    </source>
</evidence>
<dbReference type="EMBL" id="CP055156">
    <property type="protein sequence ID" value="QNF31727.1"/>
    <property type="molecule type" value="Genomic_DNA"/>
</dbReference>
<organism evidence="2 3">
    <name type="scientific">Adhaeribacter swui</name>
    <dbReference type="NCBI Taxonomy" id="2086471"/>
    <lineage>
        <taxon>Bacteria</taxon>
        <taxon>Pseudomonadati</taxon>
        <taxon>Bacteroidota</taxon>
        <taxon>Cytophagia</taxon>
        <taxon>Cytophagales</taxon>
        <taxon>Hymenobacteraceae</taxon>
        <taxon>Adhaeribacter</taxon>
    </lineage>
</organism>
<evidence type="ECO:0000313" key="2">
    <source>
        <dbReference type="EMBL" id="QNF31727.1"/>
    </source>
</evidence>
<keyword evidence="3" id="KW-1185">Reference proteome</keyword>
<keyword evidence="1" id="KW-0812">Transmembrane</keyword>
<feature type="transmembrane region" description="Helical" evidence="1">
    <location>
        <begin position="15"/>
        <end position="36"/>
    </location>
</feature>
<name>A0A7G7G3J3_9BACT</name>
<proteinExistence type="predicted"/>
<protein>
    <submittedName>
        <fullName evidence="2">Uncharacterized protein</fullName>
    </submittedName>
</protein>
<dbReference type="RefSeq" id="WP_185272514.1">
    <property type="nucleotide sequence ID" value="NZ_CP055156.1"/>
</dbReference>
<gene>
    <name evidence="2" type="ORF">HUW51_02945</name>
</gene>